<feature type="domain" description="YHS" evidence="3">
    <location>
        <begin position="415"/>
        <end position="449"/>
    </location>
</feature>
<evidence type="ECO:0000259" key="3">
    <source>
        <dbReference type="Pfam" id="PF04945"/>
    </source>
</evidence>
<dbReference type="InterPro" id="IPR012348">
    <property type="entry name" value="RNR-like"/>
</dbReference>
<protein>
    <submittedName>
        <fullName evidence="4">Phenol 2-monooxygenase</fullName>
    </submittedName>
</protein>
<evidence type="ECO:0000313" key="4">
    <source>
        <dbReference type="EMBL" id="PLW67005.1"/>
    </source>
</evidence>
<dbReference type="EMBL" id="PKUS01000040">
    <property type="protein sequence ID" value="PLW67005.1"/>
    <property type="molecule type" value="Genomic_DNA"/>
</dbReference>
<sequence length="510" mass="60113">MTSKKLNMKEKYSLLTRDLEWEYSYRDYEEIFKQESFEGIKITDWSKWEDPFRLTMDSYWKYQAEKEKKLYAIFDAFAQNNGQQNVTDARYVNAIKLFLTGVSPLEYQAYNGFAHTGRQFGGVGARVACQMQALDELRHVQTQIHAMSHYNKHFDGFQDFPHMHDRVWYLSVPKSFFDDARSAGPFEFMVAIGFSFEYVLTNLLFVPFMSGAAYNGDMATVTFGFSAQSDEARHMTLGLEIIKFLLEQHPDNVPIVQRWINKWLWRGYRVLTLVAMMMDYMLPNKVMSWQESFEVYFEEAATSLFKDLARYGIEMPDYAADAIAEKEHLSHQAWSIFYNYGHAAAFHTWMPTDQEMDWLSEKYPNTFDKYYRPRYEKWREMEEAGERFYNPTLPMLCQTCQIPMGFTDMENPTMTSYRQSVYDGERYNFCSNGCKDIFDYEPEKYVQAWLPVHQIYQGNCGGAEMEDVLGEYYRINLGTDNLDFHGSPDEARWNAWHNLQPAEDKLKKAS</sequence>
<gene>
    <name evidence="4" type="ORF">C0039_19050</name>
</gene>
<keyword evidence="2 4" id="KW-0503">Monooxygenase</keyword>
<dbReference type="Pfam" id="PF02332">
    <property type="entry name" value="Phenol_Hydrox"/>
    <property type="match status" value="1"/>
</dbReference>
<keyword evidence="5" id="KW-1185">Reference proteome</keyword>
<dbReference type="InterPro" id="IPR007029">
    <property type="entry name" value="YHS_dom"/>
</dbReference>
<comment type="caution">
    <text evidence="4">The sequence shown here is derived from an EMBL/GenBank/DDBJ whole genome shotgun (WGS) entry which is preliminary data.</text>
</comment>
<dbReference type="RefSeq" id="WP_101518982.1">
    <property type="nucleotide sequence ID" value="NZ_PKUS01000040.1"/>
</dbReference>
<dbReference type="Pfam" id="PF04945">
    <property type="entry name" value="YHS"/>
    <property type="match status" value="1"/>
</dbReference>
<keyword evidence="1" id="KW-0560">Oxidoreductase</keyword>
<dbReference type="AlphaFoldDB" id="A0A2N5WXQ6"/>
<name>A0A2N5WXQ6_9GAMM</name>
<dbReference type="OrthoDB" id="8521924at2"/>
<reference evidence="4 5" key="1">
    <citation type="submission" date="2018-01" db="EMBL/GenBank/DDBJ databases">
        <title>The draft genome sequence of Halioglobus lutimaris HF004.</title>
        <authorList>
            <person name="Du Z.-J."/>
            <person name="Shi M.-J."/>
        </authorList>
    </citation>
    <scope>NUCLEOTIDE SEQUENCE [LARGE SCALE GENOMIC DNA]</scope>
    <source>
        <strain evidence="4 5">HF004</strain>
    </source>
</reference>
<dbReference type="InterPro" id="IPR009078">
    <property type="entry name" value="Ferritin-like_SF"/>
</dbReference>
<evidence type="ECO:0000313" key="5">
    <source>
        <dbReference type="Proteomes" id="UP000235005"/>
    </source>
</evidence>
<proteinExistence type="predicted"/>
<evidence type="ECO:0000256" key="1">
    <source>
        <dbReference type="ARBA" id="ARBA00023002"/>
    </source>
</evidence>
<dbReference type="Proteomes" id="UP000235005">
    <property type="component" value="Unassembled WGS sequence"/>
</dbReference>
<dbReference type="Gene3D" id="1.10.620.20">
    <property type="entry name" value="Ribonucleotide Reductase, subunit A"/>
    <property type="match status" value="1"/>
</dbReference>
<dbReference type="InterPro" id="IPR003430">
    <property type="entry name" value="Phenol_Hydrox"/>
</dbReference>
<dbReference type="SUPFAM" id="SSF47240">
    <property type="entry name" value="Ferritin-like"/>
    <property type="match status" value="1"/>
</dbReference>
<accession>A0A2N5WXQ6</accession>
<organism evidence="4 5">
    <name type="scientific">Pseudohalioglobus lutimaris</name>
    <dbReference type="NCBI Taxonomy" id="1737061"/>
    <lineage>
        <taxon>Bacteria</taxon>
        <taxon>Pseudomonadati</taxon>
        <taxon>Pseudomonadota</taxon>
        <taxon>Gammaproteobacteria</taxon>
        <taxon>Cellvibrionales</taxon>
        <taxon>Halieaceae</taxon>
        <taxon>Pseudohalioglobus</taxon>
    </lineage>
</organism>
<evidence type="ECO:0000256" key="2">
    <source>
        <dbReference type="ARBA" id="ARBA00023033"/>
    </source>
</evidence>
<dbReference type="CDD" id="cd01057">
    <property type="entry name" value="AAMH_A"/>
    <property type="match status" value="1"/>
</dbReference>
<dbReference type="GO" id="GO:0004497">
    <property type="term" value="F:monooxygenase activity"/>
    <property type="evidence" value="ECO:0007669"/>
    <property type="project" value="UniProtKB-KW"/>
</dbReference>